<dbReference type="PROSITE" id="PS50157">
    <property type="entry name" value="ZINC_FINGER_C2H2_2"/>
    <property type="match status" value="29"/>
</dbReference>
<name>A0A9P0TLK8_PIEBR</name>
<dbReference type="Pfam" id="PF13912">
    <property type="entry name" value="zf-C2H2_6"/>
    <property type="match status" value="2"/>
</dbReference>
<feature type="domain" description="C2H2-type" evidence="7">
    <location>
        <begin position="1258"/>
        <end position="1280"/>
    </location>
</feature>
<feature type="domain" description="C2H2-type" evidence="7">
    <location>
        <begin position="257"/>
        <end position="280"/>
    </location>
</feature>
<evidence type="ECO:0000259" key="7">
    <source>
        <dbReference type="PROSITE" id="PS50157"/>
    </source>
</evidence>
<dbReference type="SMART" id="SM00355">
    <property type="entry name" value="ZnF_C2H2"/>
    <property type="match status" value="45"/>
</dbReference>
<feature type="domain" description="C2H2-type" evidence="7">
    <location>
        <begin position="1696"/>
        <end position="1724"/>
    </location>
</feature>
<feature type="domain" description="C2H2-type" evidence="7">
    <location>
        <begin position="1666"/>
        <end position="1694"/>
    </location>
</feature>
<feature type="domain" description="C2H2-type" evidence="7">
    <location>
        <begin position="672"/>
        <end position="695"/>
    </location>
</feature>
<feature type="domain" description="C2H2-type" evidence="7">
    <location>
        <begin position="496"/>
        <end position="524"/>
    </location>
</feature>
<feature type="domain" description="C2H2-type" evidence="7">
    <location>
        <begin position="1753"/>
        <end position="1780"/>
    </location>
</feature>
<feature type="domain" description="C2H2-type" evidence="7">
    <location>
        <begin position="730"/>
        <end position="757"/>
    </location>
</feature>
<feature type="domain" description="C2H2-type" evidence="7">
    <location>
        <begin position="400"/>
        <end position="423"/>
    </location>
</feature>
<feature type="domain" description="C2H2-type" evidence="7">
    <location>
        <begin position="1026"/>
        <end position="1053"/>
    </location>
</feature>
<feature type="domain" description="C2H2-type" evidence="7">
    <location>
        <begin position="794"/>
        <end position="818"/>
    </location>
</feature>
<feature type="domain" description="C2H2-type" evidence="7">
    <location>
        <begin position="1285"/>
        <end position="1313"/>
    </location>
</feature>
<keyword evidence="2" id="KW-0677">Repeat</keyword>
<evidence type="ECO:0000256" key="2">
    <source>
        <dbReference type="ARBA" id="ARBA00022737"/>
    </source>
</evidence>
<dbReference type="InterPro" id="IPR036236">
    <property type="entry name" value="Znf_C2H2_sf"/>
</dbReference>
<dbReference type="SUPFAM" id="SSF57667">
    <property type="entry name" value="beta-beta-alpha zinc fingers"/>
    <property type="match status" value="18"/>
</dbReference>
<evidence type="ECO:0000313" key="9">
    <source>
        <dbReference type="Proteomes" id="UP001152562"/>
    </source>
</evidence>
<dbReference type="PROSITE" id="PS00028">
    <property type="entry name" value="ZINC_FINGER_C2H2_1"/>
    <property type="match status" value="38"/>
</dbReference>
<keyword evidence="9" id="KW-1185">Reference proteome</keyword>
<proteinExistence type="predicted"/>
<feature type="domain" description="C2H2-type" evidence="7">
    <location>
        <begin position="616"/>
        <end position="638"/>
    </location>
</feature>
<evidence type="ECO:0000256" key="1">
    <source>
        <dbReference type="ARBA" id="ARBA00022723"/>
    </source>
</evidence>
<evidence type="ECO:0000256" key="4">
    <source>
        <dbReference type="ARBA" id="ARBA00022833"/>
    </source>
</evidence>
<keyword evidence="1" id="KW-0479">Metal-binding</keyword>
<feature type="domain" description="C2H2-type" evidence="7">
    <location>
        <begin position="1402"/>
        <end position="1429"/>
    </location>
</feature>
<dbReference type="EMBL" id="CALOZG010000040">
    <property type="protein sequence ID" value="CAH4034473.1"/>
    <property type="molecule type" value="Genomic_DNA"/>
</dbReference>
<evidence type="ECO:0000256" key="5">
    <source>
        <dbReference type="PROSITE-ProRule" id="PRU00042"/>
    </source>
</evidence>
<feature type="domain" description="C2H2-type" evidence="7">
    <location>
        <begin position="110"/>
        <end position="138"/>
    </location>
</feature>
<comment type="caution">
    <text evidence="8">The sequence shown here is derived from an EMBL/GenBank/DDBJ whole genome shotgun (WGS) entry which is preliminary data.</text>
</comment>
<feature type="domain" description="C2H2-type" evidence="7">
    <location>
        <begin position="1345"/>
        <end position="1373"/>
    </location>
</feature>
<dbReference type="PANTHER" id="PTHR24379">
    <property type="entry name" value="KRAB AND ZINC FINGER DOMAIN-CONTAINING"/>
    <property type="match status" value="1"/>
</dbReference>
<feature type="domain" description="C2H2-type" evidence="7">
    <location>
        <begin position="344"/>
        <end position="371"/>
    </location>
</feature>
<feature type="domain" description="C2H2-type" evidence="7">
    <location>
        <begin position="997"/>
        <end position="1025"/>
    </location>
</feature>
<feature type="domain" description="C2H2-type" evidence="7">
    <location>
        <begin position="315"/>
        <end position="343"/>
    </location>
</feature>
<reference evidence="8" key="1">
    <citation type="submission" date="2022-05" db="EMBL/GenBank/DDBJ databases">
        <authorList>
            <person name="Okamura Y."/>
        </authorList>
    </citation>
    <scope>NUCLEOTIDE SEQUENCE</scope>
</reference>
<feature type="region of interest" description="Disordered" evidence="6">
    <location>
        <begin position="1433"/>
        <end position="1461"/>
    </location>
</feature>
<sequence>MPYTRIFGTFWNVTKLITNLLGNILIQCFFMKLAENYSTLPLVSWHYKICKRPGVKIETESMDTVKTVKKRITRMNTKSKLQMNKHMHNIEEILKCSNATPIRGYEGQGYRCCYCSQQYLKPSELKAHTVETHEGITKADFGYPHIEKFNVKVDITDLRCKLCGHSIDNIDVLINHLINDHNKAMYTDIKSHIIPFKFDNSEGLRCFICSNRFNAFKAILEHMKLHIRNFVCPICDAGFITRSQMRYHRQTHKTGSFKCDHCDKVFSTSLKCKSHVRSVHEKSVLNKCGFCDATFISYRHKQKHQSEEHGLECQVKCDACGRSFQSQGSYRKHLRANHLMERQFECSFCELKFFTVTGLNRHMVKHTGSRDFKCDVCQKAFGRRNTLREHMRIHADDRRFKCEYCGFAFVQKCSWRGHMRTRHGIPTDVVVKMERVDSDSEEYDEEWQSNLAVFTSTKESEKISLNEEMNKHWVNIREILKWSNATPIRSYGGRGYLCCYCSKQFVDPRDLRAHTSQSHIGINDACFTKKAHLNGYCIKLDITELFCNICGESIDNVELLLDHLSKYHSIQIYTDIKNLIVPFKFNSEELQCCICDEKFGAFKVLLAHMNDHIRNYVCEVCDAGFVNVKQLRGHAEIHKTGSHKCEQCGKVFSTMRSCSFHMNRVHRRTFVYKCGHCSQSFKESRQKQKHQLEVHGVGAVITCEYCERCFKNQTTYKIHVNRDHLKLRKFACTMCEMRFYKCSDLHDHMVRHTGKPVGLASTRNPELKKHFDNIELILKWSNATPIKTYGGKGYTCSYCLQQFLVPADLKKHTIETHSKVVGPIVKKSDLSVFHMKLDITDLECVCTRTLDDIEELVDHLIEEHDLYFHTDVKNYIIPIKFNNDELRCYICKNKFCSFKMLIKHMNVHFRNFVCNVCDEGFVYSKQLKNHSATHMTGSFKCDNCDKSFDTKQKCGYHIRSVHSMKARNKCGYCGEFFRDYRTKISHQYKVHGVACVFKCTACERSFISQRGYQTHMQRYHLMERRHPCKYCDMKFYSTSELKCHLAKHNIEVPVFKCDICMKSYKRKSTLRNHLRIHSDDRPYRCPRRSHTNDLIDDQSVKKQREKKGVELAKHRYNLVEILRNSNITPIRCRGGIGYACCYCAQEYTDPAHLKAHTLNEHEENERLRLLDGKDLYKFHAKLDITELKCTICETKINSLEQFIDHLINNHHISLHTDIKNQLFPFKFDKEALRCCICDGVFHKFKSLLEHMNVHYRNYICKDCDAGFVNRSNLTQHAKSHQLGTFNCDFCSKVFDTFRKKRSHEKCVHTHSHTLNKCGYCNEKFRDYSRKEKHLIDVHGVINKDTKCQACDKTFKNQKEYNSHIKRLHLMDKRHKCSECDMAFFTSGELKNHAVKHTGERSFVCDVCHKAYGRQKTLKEHMRIHKDDRRFKCGKKSRTKLTSQRDSENDQNDPPKVKHGHELEKHRTNIREIILWSNATPIRNRGGIGYACCFCANQFPDPADLKSHTIAAHDDITKSTFMKGKDMYSYFVKLDITFLTCKICLQSFDTLETLMGHLKCEHNKNISTDINNHILPFKFDSEPLRCFICLNVFNKFKALQEHMHTHYRNFICDVCDAGFVNRHILLCHREAHKLGTFNCKHCTEVFDTMRKLKQHERKIHNGFNMPYKCGYCDERFKESFHKYEHLAKVHGIVGPTVKCQACDRTFTTQQTLLLHTKKYHLMQKQHKCSYCDKAFFGKRELNDHIVKHTGTREYRCEVCFKCYGRSKTLKEHIRRLHSDNN</sequence>
<dbReference type="GO" id="GO:0008270">
    <property type="term" value="F:zinc ion binding"/>
    <property type="evidence" value="ECO:0007669"/>
    <property type="project" value="UniProtKB-KW"/>
</dbReference>
<dbReference type="Pfam" id="PF00096">
    <property type="entry name" value="zf-C2H2"/>
    <property type="match status" value="7"/>
</dbReference>
<dbReference type="PANTHER" id="PTHR24379:SF127">
    <property type="entry name" value="BLOODY FINGERS-RELATED"/>
    <property type="match status" value="1"/>
</dbReference>
<feature type="compositionally biased region" description="Basic and acidic residues" evidence="6">
    <location>
        <begin position="1442"/>
        <end position="1461"/>
    </location>
</feature>
<feature type="domain" description="C2H2-type" evidence="7">
    <location>
        <begin position="939"/>
        <end position="967"/>
    </location>
</feature>
<feature type="domain" description="C2H2-type" evidence="7">
    <location>
        <begin position="1055"/>
        <end position="1082"/>
    </location>
</feature>
<keyword evidence="3 5" id="KW-0863">Zinc-finger</keyword>
<dbReference type="InterPro" id="IPR013087">
    <property type="entry name" value="Znf_C2H2_type"/>
</dbReference>
<evidence type="ECO:0000313" key="8">
    <source>
        <dbReference type="EMBL" id="CAH4034473.1"/>
    </source>
</evidence>
<gene>
    <name evidence="8" type="ORF">PIBRA_LOCUS10654</name>
</gene>
<feature type="domain" description="C2H2-type" evidence="7">
    <location>
        <begin position="643"/>
        <end position="666"/>
    </location>
</feature>
<feature type="domain" description="C2H2-type" evidence="7">
    <location>
        <begin position="1374"/>
        <end position="1401"/>
    </location>
</feature>
<accession>A0A9P0TLK8</accession>
<evidence type="ECO:0000256" key="6">
    <source>
        <dbReference type="SAM" id="MobiDB-lite"/>
    </source>
</evidence>
<feature type="domain" description="C2H2-type" evidence="7">
    <location>
        <begin position="372"/>
        <end position="399"/>
    </location>
</feature>
<feature type="domain" description="C2H2-type" evidence="7">
    <location>
        <begin position="230"/>
        <end position="252"/>
    </location>
</feature>
<dbReference type="Gene3D" id="3.30.160.60">
    <property type="entry name" value="Classic Zinc Finger"/>
    <property type="match status" value="20"/>
</dbReference>
<dbReference type="FunFam" id="3.30.160.60:FF:000624">
    <property type="entry name" value="zinc finger protein 697"/>
    <property type="match status" value="2"/>
</dbReference>
<feature type="domain" description="C2H2-type" evidence="7">
    <location>
        <begin position="1636"/>
        <end position="1664"/>
    </location>
</feature>
<organism evidence="8 9">
    <name type="scientific">Pieris brassicae</name>
    <name type="common">White butterfly</name>
    <name type="synonym">Large white butterfly</name>
    <dbReference type="NCBI Taxonomy" id="7116"/>
    <lineage>
        <taxon>Eukaryota</taxon>
        <taxon>Metazoa</taxon>
        <taxon>Ecdysozoa</taxon>
        <taxon>Arthropoda</taxon>
        <taxon>Hexapoda</taxon>
        <taxon>Insecta</taxon>
        <taxon>Pterygota</taxon>
        <taxon>Neoptera</taxon>
        <taxon>Endopterygota</taxon>
        <taxon>Lepidoptera</taxon>
        <taxon>Glossata</taxon>
        <taxon>Ditrysia</taxon>
        <taxon>Papilionoidea</taxon>
        <taxon>Pieridae</taxon>
        <taxon>Pierinae</taxon>
        <taxon>Pieris</taxon>
    </lineage>
</organism>
<dbReference type="Proteomes" id="UP001152562">
    <property type="component" value="Unassembled WGS sequence"/>
</dbReference>
<protein>
    <recommendedName>
        <fullName evidence="7">C2H2-type domain-containing protein</fullName>
    </recommendedName>
</protein>
<feature type="domain" description="C2H2-type" evidence="7">
    <location>
        <begin position="1725"/>
        <end position="1752"/>
    </location>
</feature>
<dbReference type="FunFam" id="3.30.160.60:FF:000065">
    <property type="entry name" value="B-cell CLL/lymphoma 6, member B"/>
    <property type="match status" value="1"/>
</dbReference>
<evidence type="ECO:0000256" key="3">
    <source>
        <dbReference type="ARBA" id="ARBA00022771"/>
    </source>
</evidence>
<keyword evidence="4" id="KW-0862">Zinc</keyword>
<feature type="domain" description="C2H2-type" evidence="7">
    <location>
        <begin position="1138"/>
        <end position="1166"/>
    </location>
</feature>
<feature type="domain" description="C2H2-type" evidence="7">
    <location>
        <begin position="912"/>
        <end position="934"/>
    </location>
</feature>